<dbReference type="InterPro" id="IPR001623">
    <property type="entry name" value="DnaJ_domain"/>
</dbReference>
<evidence type="ECO:0000256" key="1">
    <source>
        <dbReference type="ARBA" id="ARBA00023186"/>
    </source>
</evidence>
<organism evidence="3 4">
    <name type="scientific">Stutzerimonas nitrititolerans</name>
    <dbReference type="NCBI Taxonomy" id="2482751"/>
    <lineage>
        <taxon>Bacteria</taxon>
        <taxon>Pseudomonadati</taxon>
        <taxon>Pseudomonadota</taxon>
        <taxon>Gammaproteobacteria</taxon>
        <taxon>Pseudomonadales</taxon>
        <taxon>Pseudomonadaceae</taxon>
        <taxon>Stutzerimonas</taxon>
    </lineage>
</organism>
<dbReference type="PROSITE" id="PS50076">
    <property type="entry name" value="DNAJ_2"/>
    <property type="match status" value="1"/>
</dbReference>
<dbReference type="Pfam" id="PF12339">
    <property type="entry name" value="DNAJ_related"/>
    <property type="match status" value="1"/>
</dbReference>
<dbReference type="AlphaFoldDB" id="A0AA41WI22"/>
<dbReference type="SUPFAM" id="SSF46565">
    <property type="entry name" value="Chaperone J-domain"/>
    <property type="match status" value="1"/>
</dbReference>
<protein>
    <submittedName>
        <fullName evidence="3">Molecular chaperone DnaJ</fullName>
    </submittedName>
</protein>
<sequence>MNDELEPEMDLAEQILVLLREQPEGCSEYQLIQQLKARHSTHVPHLPLIDKLVLFRTHFLVFNALYELRDRLWQAASHSLHISPLCIQLRPYVAATSGVVQPDPLRAYYLDMANLRDTDEEEVERLLASFWTRMRGGYAEGTSEAWDPEKKRAALELFELDQTGPALDLPMIKRRYRQLVSIHHPDRGGSTTRIQSINLAMEILQRYYQ</sequence>
<dbReference type="Proteomes" id="UP001165292">
    <property type="component" value="Unassembled WGS sequence"/>
</dbReference>
<feature type="domain" description="J" evidence="2">
    <location>
        <begin position="153"/>
        <end position="209"/>
    </location>
</feature>
<dbReference type="RefSeq" id="WP_058076543.1">
    <property type="nucleotide sequence ID" value="NZ_DALYSN010000014.1"/>
</dbReference>
<dbReference type="InterPro" id="IPR021059">
    <property type="entry name" value="DnaJ-related_N"/>
</dbReference>
<comment type="caution">
    <text evidence="3">The sequence shown here is derived from an EMBL/GenBank/DDBJ whole genome shotgun (WGS) entry which is preliminary data.</text>
</comment>
<keyword evidence="1" id="KW-0143">Chaperone</keyword>
<name>A0AA41WI22_9GAMM</name>
<dbReference type="EMBL" id="JAMYBS010000007">
    <property type="protein sequence ID" value="MCO7544877.1"/>
    <property type="molecule type" value="Genomic_DNA"/>
</dbReference>
<proteinExistence type="predicted"/>
<gene>
    <name evidence="3" type="ORF">NJF43_08960</name>
</gene>
<accession>A0AA41WI22</accession>
<dbReference type="InterPro" id="IPR036869">
    <property type="entry name" value="J_dom_sf"/>
</dbReference>
<dbReference type="Gene3D" id="1.10.287.110">
    <property type="entry name" value="DnaJ domain"/>
    <property type="match status" value="1"/>
</dbReference>
<reference evidence="3" key="1">
    <citation type="submission" date="2022-06" db="EMBL/GenBank/DDBJ databases">
        <title>Detection of beta-lactamases in bacteria of animal origin.</title>
        <authorList>
            <person name="Mlynarcik P."/>
            <person name="Zdarska V."/>
            <person name="Chudobova H."/>
            <person name="Prochazkova P."/>
            <person name="Hricova K."/>
            <person name="Mezerova K."/>
            <person name="Bardon J."/>
            <person name="Dolejska M."/>
            <person name="Sukkar I."/>
            <person name="Kolar M."/>
        </authorList>
    </citation>
    <scope>NUCLEOTIDE SEQUENCE</scope>
    <source>
        <strain evidence="3">S 300-3</strain>
    </source>
</reference>
<evidence type="ECO:0000313" key="4">
    <source>
        <dbReference type="Proteomes" id="UP001165292"/>
    </source>
</evidence>
<evidence type="ECO:0000259" key="2">
    <source>
        <dbReference type="PROSITE" id="PS50076"/>
    </source>
</evidence>
<evidence type="ECO:0000313" key="3">
    <source>
        <dbReference type="EMBL" id="MCO7544877.1"/>
    </source>
</evidence>
<dbReference type="SMART" id="SM00271">
    <property type="entry name" value="DnaJ"/>
    <property type="match status" value="1"/>
</dbReference>